<gene>
    <name evidence="2" type="ORF">GCM10025868_21860</name>
</gene>
<dbReference type="Proteomes" id="UP001157017">
    <property type="component" value="Unassembled WGS sequence"/>
</dbReference>
<keyword evidence="3" id="KW-1185">Reference proteome</keyword>
<protein>
    <submittedName>
        <fullName evidence="2">Uncharacterized protein</fullName>
    </submittedName>
</protein>
<evidence type="ECO:0000313" key="3">
    <source>
        <dbReference type="Proteomes" id="UP001157017"/>
    </source>
</evidence>
<dbReference type="EMBL" id="BSUZ01000001">
    <property type="protein sequence ID" value="GMA86936.1"/>
    <property type="molecule type" value="Genomic_DNA"/>
</dbReference>
<feature type="transmembrane region" description="Helical" evidence="1">
    <location>
        <begin position="29"/>
        <end position="53"/>
    </location>
</feature>
<reference evidence="3" key="1">
    <citation type="journal article" date="2019" name="Int. J. Syst. Evol. Microbiol.">
        <title>The Global Catalogue of Microorganisms (GCM) 10K type strain sequencing project: providing services to taxonomists for standard genome sequencing and annotation.</title>
        <authorList>
            <consortium name="The Broad Institute Genomics Platform"/>
            <consortium name="The Broad Institute Genome Sequencing Center for Infectious Disease"/>
            <person name="Wu L."/>
            <person name="Ma J."/>
        </authorList>
    </citation>
    <scope>NUCLEOTIDE SEQUENCE [LARGE SCALE GENOMIC DNA]</scope>
    <source>
        <strain evidence="3">NBRC 108730</strain>
    </source>
</reference>
<evidence type="ECO:0000256" key="1">
    <source>
        <dbReference type="SAM" id="Phobius"/>
    </source>
</evidence>
<comment type="caution">
    <text evidence="2">The sequence shown here is derived from an EMBL/GenBank/DDBJ whole genome shotgun (WGS) entry which is preliminary data.</text>
</comment>
<sequence>MVGDAALAAVVLGAAYVLAAPYSLPWYDALAWAPLLLVAATPLDLLLLVRLVAYAVAYVPGRVEGVSQGVTDVTLGYRRGVTPWIGLAVLLGLVVLGRRRAGTDESATSGRS</sequence>
<keyword evidence="1" id="KW-0472">Membrane</keyword>
<keyword evidence="1" id="KW-0812">Transmembrane</keyword>
<name>A0ABQ6JFF6_9ACTN</name>
<keyword evidence="1" id="KW-1133">Transmembrane helix</keyword>
<proteinExistence type="predicted"/>
<organism evidence="2 3">
    <name type="scientific">Angustibacter aerolatus</name>
    <dbReference type="NCBI Taxonomy" id="1162965"/>
    <lineage>
        <taxon>Bacteria</taxon>
        <taxon>Bacillati</taxon>
        <taxon>Actinomycetota</taxon>
        <taxon>Actinomycetes</taxon>
        <taxon>Kineosporiales</taxon>
        <taxon>Kineosporiaceae</taxon>
    </lineage>
</organism>
<evidence type="ECO:0000313" key="2">
    <source>
        <dbReference type="EMBL" id="GMA86936.1"/>
    </source>
</evidence>
<accession>A0ABQ6JFF6</accession>